<organism evidence="1 2">
    <name type="scientific">Ammoniphilus oxalaticus</name>
    <dbReference type="NCBI Taxonomy" id="66863"/>
    <lineage>
        <taxon>Bacteria</taxon>
        <taxon>Bacillati</taxon>
        <taxon>Bacillota</taxon>
        <taxon>Bacilli</taxon>
        <taxon>Bacillales</taxon>
        <taxon>Paenibacillaceae</taxon>
        <taxon>Aneurinibacillus group</taxon>
        <taxon>Ammoniphilus</taxon>
    </lineage>
</organism>
<dbReference type="RefSeq" id="WP_120191054.1">
    <property type="nucleotide sequence ID" value="NZ_MCHY01000013.1"/>
</dbReference>
<keyword evidence="2" id="KW-1185">Reference proteome</keyword>
<protein>
    <submittedName>
        <fullName evidence="1">Uncharacterized protein</fullName>
    </submittedName>
</protein>
<proteinExistence type="predicted"/>
<reference evidence="1 2" key="1">
    <citation type="submission" date="2016-08" db="EMBL/GenBank/DDBJ databases">
        <title>Novel Firmicute Genomes.</title>
        <authorList>
            <person name="Poppleton D.I."/>
            <person name="Gribaldo S."/>
        </authorList>
    </citation>
    <scope>NUCLEOTIDE SEQUENCE [LARGE SCALE GENOMIC DNA]</scope>
    <source>
        <strain evidence="1 2">RAOx-1</strain>
    </source>
</reference>
<accession>A0A419SDC2</accession>
<gene>
    <name evidence="1" type="ORF">BEP19_15005</name>
</gene>
<dbReference type="Proteomes" id="UP000284219">
    <property type="component" value="Unassembled WGS sequence"/>
</dbReference>
<comment type="caution">
    <text evidence="1">The sequence shown here is derived from an EMBL/GenBank/DDBJ whole genome shotgun (WGS) entry which is preliminary data.</text>
</comment>
<name>A0A419SDC2_9BACL</name>
<dbReference type="EMBL" id="MCHY01000013">
    <property type="protein sequence ID" value="RKD20990.1"/>
    <property type="molecule type" value="Genomic_DNA"/>
</dbReference>
<dbReference type="AlphaFoldDB" id="A0A419SDC2"/>
<evidence type="ECO:0000313" key="2">
    <source>
        <dbReference type="Proteomes" id="UP000284219"/>
    </source>
</evidence>
<evidence type="ECO:0000313" key="1">
    <source>
        <dbReference type="EMBL" id="RKD20990.1"/>
    </source>
</evidence>
<sequence length="69" mass="8229">MIKIRGKVRLNLGYEIEVDMSSENLDKLSDQEFRDLICEKIDWDHAFDQMEFEDIKDVTATEIREYKTA</sequence>